<evidence type="ECO:0000256" key="1">
    <source>
        <dbReference type="SAM" id="Phobius"/>
    </source>
</evidence>
<dbReference type="AlphaFoldDB" id="A0A7Z0WDE5"/>
<keyword evidence="1" id="KW-0472">Membrane</keyword>
<sequence>MTQTHVPVIVAGVVALAFLLLVGLLVWRLTATTPGRAGRILVSVAAVLAGLPAVLYALLNEQA</sequence>
<gene>
    <name evidence="2" type="ORF">BLA60_40530</name>
</gene>
<evidence type="ECO:0000313" key="2">
    <source>
        <dbReference type="EMBL" id="OLF04475.1"/>
    </source>
</evidence>
<dbReference type="Proteomes" id="UP000185696">
    <property type="component" value="Unassembled WGS sequence"/>
</dbReference>
<feature type="transmembrane region" description="Helical" evidence="1">
    <location>
        <begin position="39"/>
        <end position="59"/>
    </location>
</feature>
<keyword evidence="1" id="KW-1133">Transmembrane helix</keyword>
<feature type="transmembrane region" description="Helical" evidence="1">
    <location>
        <begin position="6"/>
        <end position="27"/>
    </location>
</feature>
<name>A0A7Z0WDE5_9PSEU</name>
<keyword evidence="3" id="KW-1185">Reference proteome</keyword>
<dbReference type="RefSeq" id="WP_075138420.1">
    <property type="nucleotide sequence ID" value="NZ_MSIF01000043.1"/>
</dbReference>
<keyword evidence="1" id="KW-0812">Transmembrane</keyword>
<dbReference type="EMBL" id="MSIF01000043">
    <property type="protein sequence ID" value="OLF04475.1"/>
    <property type="molecule type" value="Genomic_DNA"/>
</dbReference>
<evidence type="ECO:0000313" key="3">
    <source>
        <dbReference type="Proteomes" id="UP000185696"/>
    </source>
</evidence>
<protein>
    <submittedName>
        <fullName evidence="2">Uncharacterized protein</fullName>
    </submittedName>
</protein>
<comment type="caution">
    <text evidence="2">The sequence shown here is derived from an EMBL/GenBank/DDBJ whole genome shotgun (WGS) entry which is preliminary data.</text>
</comment>
<accession>A0A7Z0WDE5</accession>
<reference evidence="2 3" key="1">
    <citation type="submission" date="2016-12" db="EMBL/GenBank/DDBJ databases">
        <title>The draft genome sequence of Actinophytocola xinjiangensis.</title>
        <authorList>
            <person name="Wang W."/>
            <person name="Yuan L."/>
        </authorList>
    </citation>
    <scope>NUCLEOTIDE SEQUENCE [LARGE SCALE GENOMIC DNA]</scope>
    <source>
        <strain evidence="2 3">CGMCC 4.4663</strain>
    </source>
</reference>
<proteinExistence type="predicted"/>
<organism evidence="2 3">
    <name type="scientific">Actinophytocola xinjiangensis</name>
    <dbReference type="NCBI Taxonomy" id="485602"/>
    <lineage>
        <taxon>Bacteria</taxon>
        <taxon>Bacillati</taxon>
        <taxon>Actinomycetota</taxon>
        <taxon>Actinomycetes</taxon>
        <taxon>Pseudonocardiales</taxon>
        <taxon>Pseudonocardiaceae</taxon>
    </lineage>
</organism>